<organism evidence="1 2">
    <name type="scientific">Candidatus Odyssella acanthamoebae</name>
    <dbReference type="NCBI Taxonomy" id="91604"/>
    <lineage>
        <taxon>Bacteria</taxon>
        <taxon>Pseudomonadati</taxon>
        <taxon>Pseudomonadota</taxon>
        <taxon>Alphaproteobacteria</taxon>
        <taxon>Holosporales</taxon>
        <taxon>Candidatus Paracaedibacteraceae</taxon>
        <taxon>Candidatus Odyssella</taxon>
    </lineage>
</organism>
<gene>
    <name evidence="1" type="ORF">ID47_03865</name>
</gene>
<keyword evidence="2" id="KW-1185">Reference proteome</keyword>
<reference evidence="1 2" key="1">
    <citation type="submission" date="2014-07" db="EMBL/GenBank/DDBJ databases">
        <title>Comparative genomic insights into amoeba endosymbionts belonging to the families of Holosporaceae and Candidatus Midichloriaceae within Rickettsiales.</title>
        <authorList>
            <person name="Wang Z."/>
            <person name="Wu M."/>
        </authorList>
    </citation>
    <scope>NUCLEOTIDE SEQUENCE [LARGE SCALE GENOMIC DNA]</scope>
    <source>
        <strain evidence="1">PRA3</strain>
    </source>
</reference>
<evidence type="ECO:0000313" key="1">
    <source>
        <dbReference type="EMBL" id="AIK96068.1"/>
    </source>
</evidence>
<dbReference type="EMBL" id="CP008941">
    <property type="protein sequence ID" value="AIK96068.1"/>
    <property type="molecule type" value="Genomic_DNA"/>
</dbReference>
<dbReference type="Proteomes" id="UP000028926">
    <property type="component" value="Chromosome"/>
</dbReference>
<sequence length="61" mass="7077">MKNKRGTQTIQRRGEFFRNLKELFFSQKIVSKDYPTLVILGDGLSLFYGLYYLAEPSGEVI</sequence>
<dbReference type="AlphaFoldDB" id="A0A077AWQ0"/>
<evidence type="ECO:0000313" key="2">
    <source>
        <dbReference type="Proteomes" id="UP000028926"/>
    </source>
</evidence>
<proteinExistence type="predicted"/>
<dbReference type="KEGG" id="paca:ID47_03865"/>
<dbReference type="HOGENOM" id="CLU_2913869_0_0_5"/>
<name>A0A077AWQ0_9PROT</name>
<accession>A0A077AWQ0</accession>
<protein>
    <submittedName>
        <fullName evidence="1">Uncharacterized protein</fullName>
    </submittedName>
</protein>